<evidence type="ECO:0000313" key="3">
    <source>
        <dbReference type="EMBL" id="RVW79428.1"/>
    </source>
</evidence>
<dbReference type="InterPro" id="IPR012337">
    <property type="entry name" value="RNaseH-like_sf"/>
</dbReference>
<dbReference type="Proteomes" id="UP000288805">
    <property type="component" value="Unassembled WGS sequence"/>
</dbReference>
<dbReference type="GO" id="GO:0003676">
    <property type="term" value="F:nucleic acid binding"/>
    <property type="evidence" value="ECO:0007669"/>
    <property type="project" value="InterPro"/>
</dbReference>
<dbReference type="InterPro" id="IPR052160">
    <property type="entry name" value="Gypsy_RT_Integrase-like"/>
</dbReference>
<dbReference type="GO" id="GO:0015074">
    <property type="term" value="P:DNA integration"/>
    <property type="evidence" value="ECO:0007669"/>
    <property type="project" value="InterPro"/>
</dbReference>
<dbReference type="PROSITE" id="PS50994">
    <property type="entry name" value="INTEGRASE"/>
    <property type="match status" value="1"/>
</dbReference>
<dbReference type="AlphaFoldDB" id="A0A438H4J6"/>
<dbReference type="EMBL" id="QGNW01000281">
    <property type="protein sequence ID" value="RVW79428.1"/>
    <property type="molecule type" value="Genomic_DNA"/>
</dbReference>
<evidence type="ECO:0000256" key="1">
    <source>
        <dbReference type="SAM" id="MobiDB-lite"/>
    </source>
</evidence>
<dbReference type="Gene3D" id="3.30.420.10">
    <property type="entry name" value="Ribonuclease H-like superfamily/Ribonuclease H"/>
    <property type="match status" value="1"/>
</dbReference>
<dbReference type="Pfam" id="PF00665">
    <property type="entry name" value="rve"/>
    <property type="match status" value="1"/>
</dbReference>
<dbReference type="PANTHER" id="PTHR47266">
    <property type="entry name" value="ENDONUCLEASE-RELATED"/>
    <property type="match status" value="1"/>
</dbReference>
<dbReference type="InterPro" id="IPR001584">
    <property type="entry name" value="Integrase_cat-core"/>
</dbReference>
<dbReference type="InterPro" id="IPR036397">
    <property type="entry name" value="RNaseH_sf"/>
</dbReference>
<accession>A0A438H4J6</accession>
<comment type="caution">
    <text evidence="3">The sequence shown here is derived from an EMBL/GenBank/DDBJ whole genome shotgun (WGS) entry which is preliminary data.</text>
</comment>
<evidence type="ECO:0000259" key="2">
    <source>
        <dbReference type="PROSITE" id="PS50994"/>
    </source>
</evidence>
<feature type="domain" description="Integrase catalytic" evidence="2">
    <location>
        <begin position="1"/>
        <end position="146"/>
    </location>
</feature>
<protein>
    <submittedName>
        <fullName evidence="3">Gag-Pol polyprotein</fullName>
    </submittedName>
</protein>
<name>A0A438H4J6_VITVI</name>
<reference evidence="3 4" key="1">
    <citation type="journal article" date="2018" name="PLoS Genet.">
        <title>Population sequencing reveals clonal diversity and ancestral inbreeding in the grapevine cultivar Chardonnay.</title>
        <authorList>
            <person name="Roach M.J."/>
            <person name="Johnson D.L."/>
            <person name="Bohlmann J."/>
            <person name="van Vuuren H.J."/>
            <person name="Jones S.J."/>
            <person name="Pretorius I.S."/>
            <person name="Schmidt S.A."/>
            <person name="Borneman A.R."/>
        </authorList>
    </citation>
    <scope>NUCLEOTIDE SEQUENCE [LARGE SCALE GENOMIC DNA]</scope>
    <source>
        <strain evidence="4">cv. Chardonnay</strain>
        <tissue evidence="3">Leaf</tissue>
    </source>
</reference>
<gene>
    <name evidence="3" type="primary">gag-pol_103</name>
    <name evidence="3" type="ORF">CK203_056075</name>
</gene>
<feature type="region of interest" description="Disordered" evidence="1">
    <location>
        <begin position="263"/>
        <end position="297"/>
    </location>
</feature>
<proteinExistence type="predicted"/>
<sequence>MGPFPMSFGNSYILVGMDYVSKWVEAIPCKHNDHRVVLKFLKENIFSRFGVPKAIISDGGTHFCNKPFETLLAKYGVKHKVATPYHPQTSRQVELANREIKNILMKVMITSRKDWSIKLHDSLWAYRTTYKTILGMSPYRLVYGKACHLFVEVEYKAWWAIKRLNMDLIRAGAKRCLDLNEMEELRNDAYINSKVAKQRMKKWHDQLISNKELRNRQRVLFYDSRLHIFLGKLKSRWIGAQAQHTTILRQIQHHLGITSAPEHAIPSSLEPSQAPPFVDQPMPHQEPPTGEAQSEIEENSLESMAKDVWTGHPDTSSEDGGTWAVAGYRNDCRVLLPEGVRIGKRTTYPLRESGILLRRHSTRMSHIRNSALSTFHPDISHPALDAGWERRTFQLPRSDISGSSDSTYPESFAAILHSVAVFS</sequence>
<dbReference type="SUPFAM" id="SSF53098">
    <property type="entry name" value="Ribonuclease H-like"/>
    <property type="match status" value="1"/>
</dbReference>
<evidence type="ECO:0000313" key="4">
    <source>
        <dbReference type="Proteomes" id="UP000288805"/>
    </source>
</evidence>
<organism evidence="3 4">
    <name type="scientific">Vitis vinifera</name>
    <name type="common">Grape</name>
    <dbReference type="NCBI Taxonomy" id="29760"/>
    <lineage>
        <taxon>Eukaryota</taxon>
        <taxon>Viridiplantae</taxon>
        <taxon>Streptophyta</taxon>
        <taxon>Embryophyta</taxon>
        <taxon>Tracheophyta</taxon>
        <taxon>Spermatophyta</taxon>
        <taxon>Magnoliopsida</taxon>
        <taxon>eudicotyledons</taxon>
        <taxon>Gunneridae</taxon>
        <taxon>Pentapetalae</taxon>
        <taxon>rosids</taxon>
        <taxon>Vitales</taxon>
        <taxon>Vitaceae</taxon>
        <taxon>Viteae</taxon>
        <taxon>Vitis</taxon>
    </lineage>
</organism>